<evidence type="ECO:0000256" key="2">
    <source>
        <dbReference type="RuleBase" id="RU369057"/>
    </source>
</evidence>
<evidence type="ECO:0000313" key="3">
    <source>
        <dbReference type="EMBL" id="KAA0198431.1"/>
    </source>
</evidence>
<evidence type="ECO:0000313" key="4">
    <source>
        <dbReference type="Proteomes" id="UP000728185"/>
    </source>
</evidence>
<keyword evidence="4" id="KW-1185">Reference proteome</keyword>
<comment type="similarity">
    <text evidence="1 2">Belongs to the DSS1/SEM1 family.</text>
</comment>
<dbReference type="AlphaFoldDB" id="A0A8E0S0J9"/>
<keyword evidence="3" id="KW-0547">Nucleotide-binding</keyword>
<keyword evidence="3" id="KW-0378">Hydrolase</keyword>
<comment type="function">
    <text evidence="2">Component of the 26S proteasome, a multiprotein complex involved in the ATP-dependent degradation of ubiquitinated proteins.</text>
</comment>
<comment type="caution">
    <text evidence="3">The sequence shown here is derived from an EMBL/GenBank/DDBJ whole genome shotgun (WGS) entry which is preliminary data.</text>
</comment>
<keyword evidence="3" id="KW-0347">Helicase</keyword>
<dbReference type="GO" id="GO:0005634">
    <property type="term" value="C:nucleus"/>
    <property type="evidence" value="ECO:0007669"/>
    <property type="project" value="UniProtKB-SubCell"/>
</dbReference>
<sequence length="88" mass="10218">MNRKPHFLDLETEQSEQNAQQVDEALGILKDDKEFEEFDKEDWSLAEEDTSDLHVWDQNWDPEGEVSDKLAEFLRTELAGLGYEASTN</sequence>
<dbReference type="InterPro" id="IPR007834">
    <property type="entry name" value="DSS1_SEM1"/>
</dbReference>
<dbReference type="SMART" id="SM01385">
    <property type="entry name" value="DSS1_SEM1"/>
    <property type="match status" value="1"/>
</dbReference>
<accession>A0A8E0S0J9</accession>
<organism evidence="3 4">
    <name type="scientific">Fasciolopsis buskii</name>
    <dbReference type="NCBI Taxonomy" id="27845"/>
    <lineage>
        <taxon>Eukaryota</taxon>
        <taxon>Metazoa</taxon>
        <taxon>Spiralia</taxon>
        <taxon>Lophotrochozoa</taxon>
        <taxon>Platyhelminthes</taxon>
        <taxon>Trematoda</taxon>
        <taxon>Digenea</taxon>
        <taxon>Plagiorchiida</taxon>
        <taxon>Echinostomata</taxon>
        <taxon>Echinostomatoidea</taxon>
        <taxon>Fasciolidae</taxon>
        <taxon>Fasciolopsis</taxon>
    </lineage>
</organism>
<gene>
    <name evidence="3" type="ORF">FBUS_08662</name>
</gene>
<protein>
    <recommendedName>
        <fullName evidence="2">26S proteasome complex subunit SEM1</fullName>
    </recommendedName>
</protein>
<dbReference type="EMBL" id="LUCM01001748">
    <property type="protein sequence ID" value="KAA0198431.1"/>
    <property type="molecule type" value="Genomic_DNA"/>
</dbReference>
<proteinExistence type="inferred from homology"/>
<dbReference type="GO" id="GO:0004386">
    <property type="term" value="F:helicase activity"/>
    <property type="evidence" value="ECO:0007669"/>
    <property type="project" value="UniProtKB-KW"/>
</dbReference>
<keyword evidence="2" id="KW-0539">Nucleus</keyword>
<keyword evidence="2" id="KW-0647">Proteasome</keyword>
<comment type="subcellular location">
    <subcellularLocation>
        <location evidence="2">Nucleus</location>
    </subcellularLocation>
</comment>
<keyword evidence="3" id="KW-0067">ATP-binding</keyword>
<dbReference type="Proteomes" id="UP000728185">
    <property type="component" value="Unassembled WGS sequence"/>
</dbReference>
<name>A0A8E0S0J9_9TREM</name>
<dbReference type="Pfam" id="PF05160">
    <property type="entry name" value="DSS1_SEM1"/>
    <property type="match status" value="1"/>
</dbReference>
<reference evidence="3" key="1">
    <citation type="submission" date="2019-05" db="EMBL/GenBank/DDBJ databases">
        <title>Annotation for the trematode Fasciolopsis buski.</title>
        <authorList>
            <person name="Choi Y.-J."/>
        </authorList>
    </citation>
    <scope>NUCLEOTIDE SEQUENCE</scope>
    <source>
        <strain evidence="3">HT</strain>
        <tissue evidence="3">Whole worm</tissue>
    </source>
</reference>
<dbReference type="GO" id="GO:0008541">
    <property type="term" value="C:proteasome regulatory particle, lid subcomplex"/>
    <property type="evidence" value="ECO:0007669"/>
    <property type="project" value="UniProtKB-UniRule"/>
</dbReference>
<dbReference type="GO" id="GO:0043248">
    <property type="term" value="P:proteasome assembly"/>
    <property type="evidence" value="ECO:0007669"/>
    <property type="project" value="UniProtKB-UniRule"/>
</dbReference>
<evidence type="ECO:0000256" key="1">
    <source>
        <dbReference type="ARBA" id="ARBA00034491"/>
    </source>
</evidence>
<dbReference type="GO" id="GO:0006406">
    <property type="term" value="P:mRNA export from nucleus"/>
    <property type="evidence" value="ECO:0007669"/>
    <property type="project" value="UniProtKB-UniRule"/>
</dbReference>